<sequence>MDRSRYLDINGHEQHSSGHYPYYDNAEARSRAIAKTTDKDLDDAYHQPAPSSVPDSTNSERRITLKPRPVPKNIKKRLGIFNKGKLGKITHRTS</sequence>
<gene>
    <name evidence="1" type="ORF">EV182_000235</name>
</gene>
<comment type="caution">
    <text evidence="1">The sequence shown here is derived from an EMBL/GenBank/DDBJ whole genome shotgun (WGS) entry which is preliminary data.</text>
</comment>
<dbReference type="Proteomes" id="UP001145114">
    <property type="component" value="Unassembled WGS sequence"/>
</dbReference>
<evidence type="ECO:0000313" key="1">
    <source>
        <dbReference type="EMBL" id="KAJ1680325.1"/>
    </source>
</evidence>
<proteinExistence type="predicted"/>
<keyword evidence="2" id="KW-1185">Reference proteome</keyword>
<evidence type="ECO:0000313" key="2">
    <source>
        <dbReference type="Proteomes" id="UP001145114"/>
    </source>
</evidence>
<reference evidence="1" key="1">
    <citation type="submission" date="2022-06" db="EMBL/GenBank/DDBJ databases">
        <title>Phylogenomic reconstructions and comparative analyses of Kickxellomycotina fungi.</title>
        <authorList>
            <person name="Reynolds N.K."/>
            <person name="Stajich J.E."/>
            <person name="Barry K."/>
            <person name="Grigoriev I.V."/>
            <person name="Crous P."/>
            <person name="Smith M.E."/>
        </authorList>
    </citation>
    <scope>NUCLEOTIDE SEQUENCE</scope>
    <source>
        <strain evidence="1">RSA 2271</strain>
    </source>
</reference>
<name>A0ACC1HW90_9FUNG</name>
<accession>A0ACC1HW90</accession>
<dbReference type="EMBL" id="JAMZIH010000007">
    <property type="protein sequence ID" value="KAJ1680325.1"/>
    <property type="molecule type" value="Genomic_DNA"/>
</dbReference>
<organism evidence="1 2">
    <name type="scientific">Spiromyces aspiralis</name>
    <dbReference type="NCBI Taxonomy" id="68401"/>
    <lineage>
        <taxon>Eukaryota</taxon>
        <taxon>Fungi</taxon>
        <taxon>Fungi incertae sedis</taxon>
        <taxon>Zoopagomycota</taxon>
        <taxon>Kickxellomycotina</taxon>
        <taxon>Kickxellomycetes</taxon>
        <taxon>Kickxellales</taxon>
        <taxon>Kickxellaceae</taxon>
        <taxon>Spiromyces</taxon>
    </lineage>
</organism>
<protein>
    <submittedName>
        <fullName evidence="1">Uncharacterized protein</fullName>
    </submittedName>
</protein>